<organism evidence="2 3">
    <name type="scientific">Zunongwangia mangrovi</name>
    <dbReference type="NCBI Taxonomy" id="1334022"/>
    <lineage>
        <taxon>Bacteria</taxon>
        <taxon>Pseudomonadati</taxon>
        <taxon>Bacteroidota</taxon>
        <taxon>Flavobacteriia</taxon>
        <taxon>Flavobacteriales</taxon>
        <taxon>Flavobacteriaceae</taxon>
        <taxon>Zunongwangia</taxon>
    </lineage>
</organism>
<name>A0A1I1G5B3_9FLAO</name>
<dbReference type="RefSeq" id="WP_092540935.1">
    <property type="nucleotide sequence ID" value="NZ_FOKV01000002.1"/>
</dbReference>
<dbReference type="InterPro" id="IPR034660">
    <property type="entry name" value="DinB/YfiT-like"/>
</dbReference>
<gene>
    <name evidence="2" type="ORF">SAMN04487907_102128</name>
</gene>
<proteinExistence type="predicted"/>
<feature type="domain" description="DinB-like" evidence="1">
    <location>
        <begin position="34"/>
        <end position="166"/>
    </location>
</feature>
<protein>
    <submittedName>
        <fullName evidence="2">DinB superfamily protein</fullName>
    </submittedName>
</protein>
<dbReference type="InterPro" id="IPR024775">
    <property type="entry name" value="DinB-like"/>
</dbReference>
<accession>A0A1I1G5B3</accession>
<dbReference type="OrthoDB" id="9793216at2"/>
<dbReference type="Pfam" id="PF12867">
    <property type="entry name" value="DinB_2"/>
    <property type="match status" value="1"/>
</dbReference>
<dbReference type="EMBL" id="FOKV01000002">
    <property type="protein sequence ID" value="SFC06794.1"/>
    <property type="molecule type" value="Genomic_DNA"/>
</dbReference>
<keyword evidence="3" id="KW-1185">Reference proteome</keyword>
<dbReference type="AlphaFoldDB" id="A0A1I1G5B3"/>
<evidence type="ECO:0000259" key="1">
    <source>
        <dbReference type="Pfam" id="PF12867"/>
    </source>
</evidence>
<dbReference type="STRING" id="1334022.SAMN04487907_102128"/>
<evidence type="ECO:0000313" key="3">
    <source>
        <dbReference type="Proteomes" id="UP000199438"/>
    </source>
</evidence>
<dbReference type="Gene3D" id="1.20.120.450">
    <property type="entry name" value="dinb family like domain"/>
    <property type="match status" value="1"/>
</dbReference>
<dbReference type="Proteomes" id="UP000199438">
    <property type="component" value="Unassembled WGS sequence"/>
</dbReference>
<evidence type="ECO:0000313" key="2">
    <source>
        <dbReference type="EMBL" id="SFC06794.1"/>
    </source>
</evidence>
<dbReference type="SUPFAM" id="SSF109854">
    <property type="entry name" value="DinB/YfiT-like putative metalloenzymes"/>
    <property type="match status" value="1"/>
</dbReference>
<sequence length="173" mass="20148">MTVEQLNASEYNPFYENYIKSVPKESSLGTLFLENLKEVSEILERLEEAKLGYKYAEDKWTIAEVFQHLIDVERIFQFRALSLARRESQALQGFDHDAYVTFSRAENRSLKSLKNEFEIVRKSTLFLFDSFTEDMLKQVGQMNGSSATPRAIGFIIIGHTKHHLKILQERYSI</sequence>
<reference evidence="3" key="1">
    <citation type="submission" date="2016-10" db="EMBL/GenBank/DDBJ databases">
        <authorList>
            <person name="Varghese N."/>
            <person name="Submissions S."/>
        </authorList>
    </citation>
    <scope>NUCLEOTIDE SEQUENCE [LARGE SCALE GENOMIC DNA]</scope>
    <source>
        <strain evidence="3">DSM 24499</strain>
    </source>
</reference>